<comment type="similarity">
    <text evidence="3">Belongs to the BPG-independent phosphoglycerate mutase family.</text>
</comment>
<comment type="cofactor">
    <cofactor evidence="1">
        <name>Mn(2+)</name>
        <dbReference type="ChEBI" id="CHEBI:29035"/>
    </cofactor>
</comment>
<keyword evidence="5" id="KW-0479">Metal-binding</keyword>
<evidence type="ECO:0000259" key="9">
    <source>
        <dbReference type="Pfam" id="PF01676"/>
    </source>
</evidence>
<sequence>MIKFILIILDGFGLRKEKEGNAVAQANTPNLDKMMNNCPLSKIETSGKFVGLPDGIMGNSEVGHMNMGAGRIVKQDLVRINDSIKSNELKNNTQLQNVFNHVKNNDSTMHIMGLISDGGVHSHLDHFEYILAAARENGVEKIAIHAFMDGRDTSPVSGINFMNKLENFIASDKKYKVATVCGRYYAMDRDNRWERIEKAYKMLINSQGENYTDAVTAIQSYYDKDITDEFINPSIIGEQCPIQNGDAVFSMNFRADRMRQIVTAINDSNFPHFQTESLDILFTTMTEYQKEFPYSVLFEQEKIDNIFPELLARNNYRQLRIAETEKYAHVTYFFNGGSEQPFPGETRKLIPSPKVATYDLQPEMSAPEVTEEVLLAIESDKYEAIIMNFANPDMVGHTGNIKAAITAIETIDSCLEKIQRAANEKDAAIFLTADHGNLELMHDPLSGMIHTAHTTLPVPLILINVNGNYQLAETGKLADIAPTILDYLKIEKPLEMTGNSLLISTHE</sequence>
<comment type="pathway">
    <text evidence="2">Carbohydrate degradation; glycolysis; pyruvate from D-glyceraldehyde 3-phosphate: step 3/5.</text>
</comment>
<proteinExistence type="inferred from homology"/>
<name>A0A381S9K5_9ZZZZ</name>
<dbReference type="GO" id="GO:0006007">
    <property type="term" value="P:glucose catabolic process"/>
    <property type="evidence" value="ECO:0007669"/>
    <property type="project" value="InterPro"/>
</dbReference>
<dbReference type="Gene3D" id="3.40.720.10">
    <property type="entry name" value="Alkaline Phosphatase, subunit A"/>
    <property type="match status" value="1"/>
</dbReference>
<dbReference type="Gene3D" id="3.40.1450.10">
    <property type="entry name" value="BPG-independent phosphoglycerate mutase, domain B"/>
    <property type="match status" value="1"/>
</dbReference>
<feature type="domain" description="Metalloenzyme" evidence="9">
    <location>
        <begin position="3"/>
        <end position="492"/>
    </location>
</feature>
<dbReference type="PANTHER" id="PTHR31637">
    <property type="entry name" value="2,3-BISPHOSPHOGLYCERATE-INDEPENDENT PHOSPHOGLYCERATE MUTASE"/>
    <property type="match status" value="1"/>
</dbReference>
<evidence type="ECO:0000256" key="1">
    <source>
        <dbReference type="ARBA" id="ARBA00001936"/>
    </source>
</evidence>
<dbReference type="InterPro" id="IPR036646">
    <property type="entry name" value="PGAM_B_sf"/>
</dbReference>
<dbReference type="InterPro" id="IPR017850">
    <property type="entry name" value="Alkaline_phosphatase_core_sf"/>
</dbReference>
<dbReference type="InterPro" id="IPR006124">
    <property type="entry name" value="Metalloenzyme"/>
</dbReference>
<evidence type="ECO:0000256" key="2">
    <source>
        <dbReference type="ARBA" id="ARBA00004798"/>
    </source>
</evidence>
<evidence type="ECO:0000256" key="4">
    <source>
        <dbReference type="ARBA" id="ARBA00012026"/>
    </source>
</evidence>
<gene>
    <name evidence="11" type="ORF">METZ01_LOCUS53570</name>
</gene>
<keyword evidence="8" id="KW-0413">Isomerase</keyword>
<dbReference type="GO" id="GO:0006096">
    <property type="term" value="P:glycolytic process"/>
    <property type="evidence" value="ECO:0007669"/>
    <property type="project" value="UniProtKB-UniPathway"/>
</dbReference>
<evidence type="ECO:0000256" key="3">
    <source>
        <dbReference type="ARBA" id="ARBA00008819"/>
    </source>
</evidence>
<keyword evidence="6" id="KW-0324">Glycolysis</keyword>
<dbReference type="NCBIfam" id="TIGR01307">
    <property type="entry name" value="pgm_bpd_ind"/>
    <property type="match status" value="1"/>
</dbReference>
<evidence type="ECO:0000259" key="10">
    <source>
        <dbReference type="Pfam" id="PF06415"/>
    </source>
</evidence>
<dbReference type="Pfam" id="PF06415">
    <property type="entry name" value="iPGM_N"/>
    <property type="match status" value="1"/>
</dbReference>
<keyword evidence="7" id="KW-0464">Manganese</keyword>
<dbReference type="Pfam" id="PF01676">
    <property type="entry name" value="Metalloenzyme"/>
    <property type="match status" value="1"/>
</dbReference>
<protein>
    <recommendedName>
        <fullName evidence="4">phosphoglycerate mutase (2,3-diphosphoglycerate-independent)</fullName>
        <ecNumber evidence="4">5.4.2.12</ecNumber>
    </recommendedName>
</protein>
<dbReference type="PIRSF" id="PIRSF001492">
    <property type="entry name" value="IPGAM"/>
    <property type="match status" value="1"/>
</dbReference>
<evidence type="ECO:0000256" key="5">
    <source>
        <dbReference type="ARBA" id="ARBA00022723"/>
    </source>
</evidence>
<dbReference type="GO" id="GO:0004619">
    <property type="term" value="F:phosphoglycerate mutase activity"/>
    <property type="evidence" value="ECO:0007669"/>
    <property type="project" value="UniProtKB-EC"/>
</dbReference>
<evidence type="ECO:0000256" key="6">
    <source>
        <dbReference type="ARBA" id="ARBA00023152"/>
    </source>
</evidence>
<dbReference type="SUPFAM" id="SSF64158">
    <property type="entry name" value="2,3-Bisphosphoglycerate-independent phosphoglycerate mutase, substrate-binding domain"/>
    <property type="match status" value="1"/>
</dbReference>
<dbReference type="AlphaFoldDB" id="A0A381S9K5"/>
<dbReference type="GO" id="GO:0005829">
    <property type="term" value="C:cytosol"/>
    <property type="evidence" value="ECO:0007669"/>
    <property type="project" value="TreeGrafter"/>
</dbReference>
<dbReference type="EC" id="5.4.2.12" evidence="4"/>
<reference evidence="11" key="1">
    <citation type="submission" date="2018-05" db="EMBL/GenBank/DDBJ databases">
        <authorList>
            <person name="Lanie J.A."/>
            <person name="Ng W.-L."/>
            <person name="Kazmierczak K.M."/>
            <person name="Andrzejewski T.M."/>
            <person name="Davidsen T.M."/>
            <person name="Wayne K.J."/>
            <person name="Tettelin H."/>
            <person name="Glass J.I."/>
            <person name="Rusch D."/>
            <person name="Podicherti R."/>
            <person name="Tsui H.-C.T."/>
            <person name="Winkler M.E."/>
        </authorList>
    </citation>
    <scope>NUCLEOTIDE SEQUENCE</scope>
</reference>
<dbReference type="UniPathway" id="UPA00109">
    <property type="reaction ID" value="UER00186"/>
</dbReference>
<dbReference type="GO" id="GO:0030145">
    <property type="term" value="F:manganese ion binding"/>
    <property type="evidence" value="ECO:0007669"/>
    <property type="project" value="InterPro"/>
</dbReference>
<feature type="domain" description="BPG-independent PGAM N-terminal" evidence="10">
    <location>
        <begin position="80"/>
        <end position="290"/>
    </location>
</feature>
<dbReference type="PANTHER" id="PTHR31637:SF0">
    <property type="entry name" value="2,3-BISPHOSPHOGLYCERATE-INDEPENDENT PHOSPHOGLYCERATE MUTASE"/>
    <property type="match status" value="1"/>
</dbReference>
<dbReference type="CDD" id="cd16010">
    <property type="entry name" value="iPGM"/>
    <property type="match status" value="1"/>
</dbReference>
<dbReference type="HAMAP" id="MF_01038">
    <property type="entry name" value="GpmI"/>
    <property type="match status" value="1"/>
</dbReference>
<dbReference type="FunFam" id="3.40.1450.10:FF:000002">
    <property type="entry name" value="2,3-bisphosphoglycerate-independent phosphoglycerate mutase"/>
    <property type="match status" value="1"/>
</dbReference>
<accession>A0A381S9K5</accession>
<dbReference type="EMBL" id="UINC01002829">
    <property type="protein sequence ID" value="SVA00716.1"/>
    <property type="molecule type" value="Genomic_DNA"/>
</dbReference>
<evidence type="ECO:0000313" key="11">
    <source>
        <dbReference type="EMBL" id="SVA00716.1"/>
    </source>
</evidence>
<evidence type="ECO:0000256" key="7">
    <source>
        <dbReference type="ARBA" id="ARBA00023211"/>
    </source>
</evidence>
<organism evidence="11">
    <name type="scientific">marine metagenome</name>
    <dbReference type="NCBI Taxonomy" id="408172"/>
    <lineage>
        <taxon>unclassified sequences</taxon>
        <taxon>metagenomes</taxon>
        <taxon>ecological metagenomes</taxon>
    </lineage>
</organism>
<dbReference type="SUPFAM" id="SSF53649">
    <property type="entry name" value="Alkaline phosphatase-like"/>
    <property type="match status" value="1"/>
</dbReference>
<dbReference type="InterPro" id="IPR005995">
    <property type="entry name" value="Pgm_bpd_ind"/>
</dbReference>
<evidence type="ECO:0000256" key="8">
    <source>
        <dbReference type="ARBA" id="ARBA00023235"/>
    </source>
</evidence>
<dbReference type="InterPro" id="IPR011258">
    <property type="entry name" value="BPG-indep_PGM_N"/>
</dbReference>